<dbReference type="AlphaFoldDB" id="A0A397S582"/>
<comment type="caution">
    <text evidence="2">The sequence shown here is derived from an EMBL/GenBank/DDBJ whole genome shotgun (WGS) entry which is preliminary data.</text>
</comment>
<evidence type="ECO:0000256" key="1">
    <source>
        <dbReference type="SAM" id="Phobius"/>
    </source>
</evidence>
<keyword evidence="3" id="KW-1185">Reference proteome</keyword>
<dbReference type="Proteomes" id="UP000265703">
    <property type="component" value="Unassembled WGS sequence"/>
</dbReference>
<name>A0A397S582_9GLOM</name>
<evidence type="ECO:0000313" key="2">
    <source>
        <dbReference type="EMBL" id="RIA81158.1"/>
    </source>
</evidence>
<protein>
    <submittedName>
        <fullName evidence="2">Uncharacterized protein</fullName>
    </submittedName>
</protein>
<feature type="transmembrane region" description="Helical" evidence="1">
    <location>
        <begin position="30"/>
        <end position="51"/>
    </location>
</feature>
<sequence length="53" mass="6172">MVRIFKFVCNSLIKIYHILLISLLCDLFLIFFSWTILCDLFGFIGTIIISLSL</sequence>
<dbReference type="EMBL" id="QKYT01000839">
    <property type="protein sequence ID" value="RIA81158.1"/>
    <property type="molecule type" value="Genomic_DNA"/>
</dbReference>
<keyword evidence="1" id="KW-0812">Transmembrane</keyword>
<keyword evidence="1" id="KW-1133">Transmembrane helix</keyword>
<accession>A0A397S582</accession>
<evidence type="ECO:0000313" key="3">
    <source>
        <dbReference type="Proteomes" id="UP000265703"/>
    </source>
</evidence>
<keyword evidence="1" id="KW-0472">Membrane</keyword>
<organism evidence="2 3">
    <name type="scientific">Glomus cerebriforme</name>
    <dbReference type="NCBI Taxonomy" id="658196"/>
    <lineage>
        <taxon>Eukaryota</taxon>
        <taxon>Fungi</taxon>
        <taxon>Fungi incertae sedis</taxon>
        <taxon>Mucoromycota</taxon>
        <taxon>Glomeromycotina</taxon>
        <taxon>Glomeromycetes</taxon>
        <taxon>Glomerales</taxon>
        <taxon>Glomeraceae</taxon>
        <taxon>Glomus</taxon>
    </lineage>
</organism>
<reference evidence="2 3" key="1">
    <citation type="submission" date="2018-06" db="EMBL/GenBank/DDBJ databases">
        <title>Comparative genomics reveals the genomic features of Rhizophagus irregularis, R. cerebriforme, R. diaphanum and Gigaspora rosea, and their symbiotic lifestyle signature.</title>
        <authorList>
            <person name="Morin E."/>
            <person name="San Clemente H."/>
            <person name="Chen E.C.H."/>
            <person name="De La Providencia I."/>
            <person name="Hainaut M."/>
            <person name="Kuo A."/>
            <person name="Kohler A."/>
            <person name="Murat C."/>
            <person name="Tang N."/>
            <person name="Roy S."/>
            <person name="Loubradou J."/>
            <person name="Henrissat B."/>
            <person name="Grigoriev I.V."/>
            <person name="Corradi N."/>
            <person name="Roux C."/>
            <person name="Martin F.M."/>
        </authorList>
    </citation>
    <scope>NUCLEOTIDE SEQUENCE [LARGE SCALE GENOMIC DNA]</scope>
    <source>
        <strain evidence="2 3">DAOM 227022</strain>
    </source>
</reference>
<proteinExistence type="predicted"/>
<gene>
    <name evidence="2" type="ORF">C1645_791046</name>
</gene>
<feature type="transmembrane region" description="Helical" evidence="1">
    <location>
        <begin position="7"/>
        <end position="24"/>
    </location>
</feature>